<dbReference type="EMBL" id="OCMU01000002">
    <property type="protein sequence ID" value="SOD20703.1"/>
    <property type="molecule type" value="Genomic_DNA"/>
</dbReference>
<sequence length="40" mass="4511">MKTQLNTKKIKNINIENFARSESVSGAIDDMIMFIIILLG</sequence>
<dbReference type="Proteomes" id="UP000219335">
    <property type="component" value="Unassembled WGS sequence"/>
</dbReference>
<name>A0A286AFL1_9PROT</name>
<evidence type="ECO:0000313" key="1">
    <source>
        <dbReference type="EMBL" id="SOD20703.1"/>
    </source>
</evidence>
<dbReference type="AlphaFoldDB" id="A0A286AFL1"/>
<proteinExistence type="predicted"/>
<protein>
    <submittedName>
        <fullName evidence="1">Uncharacterized protein</fullName>
    </submittedName>
</protein>
<gene>
    <name evidence="1" type="ORF">SAMN06297164_2755</name>
</gene>
<organism evidence="1 2">
    <name type="scientific">Nitrosomonas ureae</name>
    <dbReference type="NCBI Taxonomy" id="44577"/>
    <lineage>
        <taxon>Bacteria</taxon>
        <taxon>Pseudomonadati</taxon>
        <taxon>Pseudomonadota</taxon>
        <taxon>Betaproteobacteria</taxon>
        <taxon>Nitrosomonadales</taxon>
        <taxon>Nitrosomonadaceae</taxon>
        <taxon>Nitrosomonas</taxon>
    </lineage>
</organism>
<accession>A0A286AFL1</accession>
<evidence type="ECO:0000313" key="2">
    <source>
        <dbReference type="Proteomes" id="UP000219335"/>
    </source>
</evidence>
<reference evidence="1 2" key="1">
    <citation type="submission" date="2017-09" db="EMBL/GenBank/DDBJ databases">
        <authorList>
            <person name="Ehlers B."/>
            <person name="Leendertz F.H."/>
        </authorList>
    </citation>
    <scope>NUCLEOTIDE SEQUENCE [LARGE SCALE GENOMIC DNA]</scope>
    <source>
        <strain evidence="1 2">Nm42</strain>
    </source>
</reference>